<organism evidence="4">
    <name type="scientific">Leptosphaeria maculans (strain JN3 / isolate v23.1.3 / race Av1-4-5-6-7-8)</name>
    <name type="common">Blackleg fungus</name>
    <name type="synonym">Phoma lingam</name>
    <dbReference type="NCBI Taxonomy" id="985895"/>
    <lineage>
        <taxon>Eukaryota</taxon>
        <taxon>Fungi</taxon>
        <taxon>Dikarya</taxon>
        <taxon>Ascomycota</taxon>
        <taxon>Pezizomycotina</taxon>
        <taxon>Dothideomycetes</taxon>
        <taxon>Pleosporomycetidae</taxon>
        <taxon>Pleosporales</taxon>
        <taxon>Pleosporineae</taxon>
        <taxon>Leptosphaeriaceae</taxon>
        <taxon>Plenodomus</taxon>
        <taxon>Plenodomus lingam/Leptosphaeria maculans species complex</taxon>
    </lineage>
</organism>
<gene>
    <name evidence="3" type="ORF">LEMA_P014390.1</name>
</gene>
<dbReference type="GeneID" id="13291470"/>
<evidence type="ECO:0008006" key="5">
    <source>
        <dbReference type="Google" id="ProtNLM"/>
    </source>
</evidence>
<dbReference type="PANTHER" id="PTHR37544:SF3">
    <property type="entry name" value="SPRAY"/>
    <property type="match status" value="1"/>
</dbReference>
<keyword evidence="2" id="KW-1133">Transmembrane helix</keyword>
<proteinExistence type="predicted"/>
<feature type="transmembrane region" description="Helical" evidence="2">
    <location>
        <begin position="1188"/>
        <end position="1208"/>
    </location>
</feature>
<feature type="transmembrane region" description="Helical" evidence="2">
    <location>
        <begin position="669"/>
        <end position="691"/>
    </location>
</feature>
<dbReference type="OrthoDB" id="3248909at2759"/>
<reference evidence="4" key="1">
    <citation type="journal article" date="2011" name="Nat. Commun.">
        <title>Effector diversification within compartments of the Leptosphaeria maculans genome affected by Repeat-Induced Point mutations.</title>
        <authorList>
            <person name="Rouxel T."/>
            <person name="Grandaubert J."/>
            <person name="Hane J.K."/>
            <person name="Hoede C."/>
            <person name="van de Wouw A.P."/>
            <person name="Couloux A."/>
            <person name="Dominguez V."/>
            <person name="Anthouard V."/>
            <person name="Bally P."/>
            <person name="Bourras S."/>
            <person name="Cozijnsen A.J."/>
            <person name="Ciuffetti L.M."/>
            <person name="Degrave A."/>
            <person name="Dilmaghani A."/>
            <person name="Duret L."/>
            <person name="Fudal I."/>
            <person name="Goodwin S.B."/>
            <person name="Gout L."/>
            <person name="Glaser N."/>
            <person name="Linglin J."/>
            <person name="Kema G.H.J."/>
            <person name="Lapalu N."/>
            <person name="Lawrence C.B."/>
            <person name="May K."/>
            <person name="Meyer M."/>
            <person name="Ollivier B."/>
            <person name="Poulain J."/>
            <person name="Schoch C.L."/>
            <person name="Simon A."/>
            <person name="Spatafora J.W."/>
            <person name="Stachowiak A."/>
            <person name="Turgeon B.G."/>
            <person name="Tyler B.M."/>
            <person name="Vincent D."/>
            <person name="Weissenbach J."/>
            <person name="Amselem J."/>
            <person name="Quesneville H."/>
            <person name="Oliver R.P."/>
            <person name="Wincker P."/>
            <person name="Balesdent M.-H."/>
            <person name="Howlett B.J."/>
        </authorList>
    </citation>
    <scope>NUCLEOTIDE SEQUENCE [LARGE SCALE GENOMIC DNA]</scope>
    <source>
        <strain evidence="4">JN3 / isolate v23.1.3 / race Av1-4-5-6-7-8</strain>
    </source>
</reference>
<feature type="region of interest" description="Disordered" evidence="1">
    <location>
        <begin position="1"/>
        <end position="43"/>
    </location>
</feature>
<evidence type="ECO:0000313" key="3">
    <source>
        <dbReference type="EMBL" id="CBY00309.1"/>
    </source>
</evidence>
<name>E5A9G8_LEPMJ</name>
<dbReference type="EMBL" id="FP929138">
    <property type="protein sequence ID" value="CBY00309.1"/>
    <property type="molecule type" value="Genomic_DNA"/>
</dbReference>
<accession>E5A9G8</accession>
<dbReference type="Pfam" id="PF11915">
    <property type="entry name" value="DUF3433"/>
    <property type="match status" value="2"/>
</dbReference>
<dbReference type="InParanoid" id="E5A9G8"/>
<dbReference type="HOGENOM" id="CLU_007916_0_0_1"/>
<dbReference type="InterPro" id="IPR021840">
    <property type="entry name" value="DUF3433"/>
</dbReference>
<feature type="transmembrane region" description="Helical" evidence="2">
    <location>
        <begin position="1215"/>
        <end position="1235"/>
    </location>
</feature>
<keyword evidence="4" id="KW-1185">Reference proteome</keyword>
<dbReference type="PANTHER" id="PTHR37544">
    <property type="entry name" value="SPRAY-RELATED"/>
    <property type="match status" value="1"/>
</dbReference>
<keyword evidence="2" id="KW-0812">Transmembrane</keyword>
<dbReference type="VEuPathDB" id="FungiDB:LEMA_P014390.1"/>
<feature type="transmembrane region" description="Helical" evidence="2">
    <location>
        <begin position="55"/>
        <end position="76"/>
    </location>
</feature>
<protein>
    <recommendedName>
        <fullName evidence="5">DUF3433 domain containing protein</fullName>
    </recommendedName>
</protein>
<evidence type="ECO:0000256" key="1">
    <source>
        <dbReference type="SAM" id="MobiDB-lite"/>
    </source>
</evidence>
<evidence type="ECO:0000256" key="2">
    <source>
        <dbReference type="SAM" id="Phobius"/>
    </source>
</evidence>
<feature type="transmembrane region" description="Helical" evidence="2">
    <location>
        <begin position="100"/>
        <end position="119"/>
    </location>
</feature>
<dbReference type="Proteomes" id="UP000002668">
    <property type="component" value="Genome"/>
</dbReference>
<dbReference type="eggNOG" id="ENOG502RXBF">
    <property type="taxonomic scope" value="Eukaryota"/>
</dbReference>
<keyword evidence="2" id="KW-0472">Membrane</keyword>
<feature type="compositionally biased region" description="Polar residues" evidence="1">
    <location>
        <begin position="24"/>
        <end position="33"/>
    </location>
</feature>
<evidence type="ECO:0000313" key="4">
    <source>
        <dbReference type="Proteomes" id="UP000002668"/>
    </source>
</evidence>
<sequence>MDDASVPVNAMRSSAPDSRVKGTGTRSKLQWPTSISQQKKSKKSRPFWKPASLRAPVLVCTTLTCWALIAILQYFLARSQRDGGILFAPKIGNLPSSQHFLYLYLPTILAVIFSMYWAWIDLETKRIEPYYQLSKDGGALGKDSLLLQYPFDFLPLVPVKALRDGHWPVFWASISMVFVTWGLVPMQAGIFSVQTIHRSFDAPFSLSTSFMPMAQQTTNLTLRYAQSTYGIATLDETLPAYMARNYTLAPFKPTAVGNNVDTVIQGTWTAITTMYGVDLSCQVVAPQRNNASKSVLYQSNGGCNVTFGLTGNITKGYNADKDLNAPLLSAKDYMGMYIGFYNGGFADYSLQNSCPPEGNWTFYAAFSGNKARESDAPNNVTAIFCEPTFFEQTVNATVDMRTLLPTSTTPIGDKKALNPKLFNTTSLQIQMNGGTGYEFRSNNLPIRKLPDYLERIADGNVSLLTGATGNAAVQPMVGLSLAVGNQPLEEYLDAEVLGNSYADAYRLLFSRAMVDVLNGGVEGAAVNISGRQDYTTQAVVVEPVFTYIVEAFLGVISMATLALLYLSVTRTRKLYSDPSTIASLMSLVADNEAFLAEFEDLDCCTLEDIHAVIGDKKYRLVDDGGRNSIVEVGPTIDAVLAAQRPITLSQRRTTPRDIAKPVRPVEFRLYVAIPFVTLFIALAVTLGVIYIKAQVNGLPLPSKNKLVQNLLENYIPTALATLIEPMWILINRLLCMLQPIEELQSCNAPAKKSIDLNYSTLPPQLTILKALFSRHFVLATVCAMALLANILAVAFAGLFEQETLSMKQATSFDVPFDMKFLPINGSIGPLRSDISGSLQPSGAYRGGSAQDQFLIAESNFTRGTPLPAWTDERFLYLPYFSSASVNASDQREYEARTAAFGAELDCETLEPGVDYSARIGVGRSEVRILFNTTRTELSEREAQSKEAICSMRASSSLRSGPIRSDPSERLENACRRGASATEVAFVTEAAANATQEEKDACMRTVILGWIRASEGSCGAFAERDLDKSNSAFVRCIPRLISGEATVHVDASGRLQEKTVELKVKQKISSEDQERMFSNDPANLIGQANQYLFAQTGESGWHNDSFAQDVINYFAMREANNSRLVDPNQSAPALTDIQEPISKAYSRLFAIWLGANKEKLLISHTGDSKTSIQGWTVLNEQRLVVSTPMFILSETILAIYAIVAIVVYLRRPGQYLARMPMSIAAIVSLFAASAAVQDMRTTSQMDRKGRARFLKELDSRYGYGSYVGSDGRVHIGIDKTPFVRIRSKSTWLKKKTFTFRKGAGGNG</sequence>
<feature type="transmembrane region" description="Helical" evidence="2">
    <location>
        <begin position="544"/>
        <end position="566"/>
    </location>
</feature>
<dbReference type="STRING" id="985895.E5A9G8"/>
<dbReference type="OMA" id="WVHLQRG"/>
<feature type="transmembrane region" description="Helical" evidence="2">
    <location>
        <begin position="776"/>
        <end position="799"/>
    </location>
</feature>